<feature type="compositionally biased region" description="Basic and acidic residues" evidence="1">
    <location>
        <begin position="255"/>
        <end position="271"/>
    </location>
</feature>
<organism evidence="2 3">
    <name type="scientific">Podospora didyma</name>
    <dbReference type="NCBI Taxonomy" id="330526"/>
    <lineage>
        <taxon>Eukaryota</taxon>
        <taxon>Fungi</taxon>
        <taxon>Dikarya</taxon>
        <taxon>Ascomycota</taxon>
        <taxon>Pezizomycotina</taxon>
        <taxon>Sordariomycetes</taxon>
        <taxon>Sordariomycetidae</taxon>
        <taxon>Sordariales</taxon>
        <taxon>Podosporaceae</taxon>
        <taxon>Podospora</taxon>
    </lineage>
</organism>
<gene>
    <name evidence="2" type="ORF">B0H63DRAFT_529791</name>
</gene>
<evidence type="ECO:0000313" key="2">
    <source>
        <dbReference type="EMBL" id="KAK3366408.1"/>
    </source>
</evidence>
<evidence type="ECO:0000256" key="1">
    <source>
        <dbReference type="SAM" id="MobiDB-lite"/>
    </source>
</evidence>
<protein>
    <submittedName>
        <fullName evidence="2">Uncharacterized protein</fullName>
    </submittedName>
</protein>
<dbReference type="AlphaFoldDB" id="A0AAE0JXZ2"/>
<feature type="compositionally biased region" description="Pro residues" evidence="1">
    <location>
        <begin position="229"/>
        <end position="238"/>
    </location>
</feature>
<dbReference type="Proteomes" id="UP001285441">
    <property type="component" value="Unassembled WGS sequence"/>
</dbReference>
<keyword evidence="3" id="KW-1185">Reference proteome</keyword>
<reference evidence="2" key="2">
    <citation type="submission" date="2023-06" db="EMBL/GenBank/DDBJ databases">
        <authorList>
            <consortium name="Lawrence Berkeley National Laboratory"/>
            <person name="Haridas S."/>
            <person name="Hensen N."/>
            <person name="Bonometti L."/>
            <person name="Westerberg I."/>
            <person name="Brannstrom I.O."/>
            <person name="Guillou S."/>
            <person name="Cros-Aarteil S."/>
            <person name="Calhoun S."/>
            <person name="Kuo A."/>
            <person name="Mondo S."/>
            <person name="Pangilinan J."/>
            <person name="Riley R."/>
            <person name="LaButti K."/>
            <person name="Andreopoulos B."/>
            <person name="Lipzen A."/>
            <person name="Chen C."/>
            <person name="Yanf M."/>
            <person name="Daum C."/>
            <person name="Ng V."/>
            <person name="Clum A."/>
            <person name="Steindorff A."/>
            <person name="Ohm R."/>
            <person name="Martin F."/>
            <person name="Silar P."/>
            <person name="Natvig D."/>
            <person name="Lalanne C."/>
            <person name="Gautier V."/>
            <person name="Ament-velasquez S.L."/>
            <person name="Kruys A."/>
            <person name="Hutchinson M.I."/>
            <person name="Powell A.J."/>
            <person name="Barry K."/>
            <person name="Miller A.N."/>
            <person name="Grigoriev I.V."/>
            <person name="Debuchy R."/>
            <person name="Gladieux P."/>
            <person name="Thoren M.H."/>
            <person name="Johannesson H."/>
        </authorList>
    </citation>
    <scope>NUCLEOTIDE SEQUENCE</scope>
    <source>
        <strain evidence="2">CBS 232.78</strain>
    </source>
</reference>
<feature type="region of interest" description="Disordered" evidence="1">
    <location>
        <begin position="228"/>
        <end position="280"/>
    </location>
</feature>
<comment type="caution">
    <text evidence="2">The sequence shown here is derived from an EMBL/GenBank/DDBJ whole genome shotgun (WGS) entry which is preliminary data.</text>
</comment>
<sequence length="280" mass="29121">MSARMNLELLQYDAVNAFPPPTTAETAAVARQIFQAGHAQSTTARHARPASFCPQHRDASSFSCCYPSTASAVVLCTKKPSALSPHSELGTAGVVTGQMMAHTLDPDGSAPCSSYPAVLDEVLTVLGPAHGDWGHLGAASSKMARRPQNGRWGVGDDEKIGCLRTLARPTALSGSPLPEPAESTIAGGLCWTNGGLGAANLRATILLNIIVKLPELLDRLDGAVIGPGLHPPPSPRPSPAAGALGPGFTCARQARRPDEDDKEAVTREVGERSVSGFRHG</sequence>
<name>A0AAE0JXZ2_9PEZI</name>
<reference evidence="2" key="1">
    <citation type="journal article" date="2023" name="Mol. Phylogenet. Evol.">
        <title>Genome-scale phylogeny and comparative genomics of the fungal order Sordariales.</title>
        <authorList>
            <person name="Hensen N."/>
            <person name="Bonometti L."/>
            <person name="Westerberg I."/>
            <person name="Brannstrom I.O."/>
            <person name="Guillou S."/>
            <person name="Cros-Aarteil S."/>
            <person name="Calhoun S."/>
            <person name="Haridas S."/>
            <person name="Kuo A."/>
            <person name="Mondo S."/>
            <person name="Pangilinan J."/>
            <person name="Riley R."/>
            <person name="LaButti K."/>
            <person name="Andreopoulos B."/>
            <person name="Lipzen A."/>
            <person name="Chen C."/>
            <person name="Yan M."/>
            <person name="Daum C."/>
            <person name="Ng V."/>
            <person name="Clum A."/>
            <person name="Steindorff A."/>
            <person name="Ohm R.A."/>
            <person name="Martin F."/>
            <person name="Silar P."/>
            <person name="Natvig D.O."/>
            <person name="Lalanne C."/>
            <person name="Gautier V."/>
            <person name="Ament-Velasquez S.L."/>
            <person name="Kruys A."/>
            <person name="Hutchinson M.I."/>
            <person name="Powell A.J."/>
            <person name="Barry K."/>
            <person name="Miller A.N."/>
            <person name="Grigoriev I.V."/>
            <person name="Debuchy R."/>
            <person name="Gladieux P."/>
            <person name="Hiltunen Thoren M."/>
            <person name="Johannesson H."/>
        </authorList>
    </citation>
    <scope>NUCLEOTIDE SEQUENCE</scope>
    <source>
        <strain evidence="2">CBS 232.78</strain>
    </source>
</reference>
<evidence type="ECO:0000313" key="3">
    <source>
        <dbReference type="Proteomes" id="UP001285441"/>
    </source>
</evidence>
<proteinExistence type="predicted"/>
<dbReference type="EMBL" id="JAULSW010000012">
    <property type="protein sequence ID" value="KAK3366408.1"/>
    <property type="molecule type" value="Genomic_DNA"/>
</dbReference>
<accession>A0AAE0JXZ2</accession>